<sequence length="508" mass="57540">MQIDPTLVDKAAIESALRAELSLRRRALPPDSVAIALTSREEEVAEWICDRLVGNFAPTSEEIVAVNKGRHGVRPIAVWDLSSRVLYRMLAERVQPALPALRRSRDDWLAFQRAPLRKDGRYIVTSDIAACYQYIDHGLLRDELLVQTGEFDTVSTLVALLCEVSGKDYGLPQQSFASDVIAEPFLARLERALTRRGLEVDRYNDDFRFSCSGWSEVVRAIEVLEEESRRVGLTVNDLKTITWSRAKYEAQLDEADSLRDEISGEAELDLETEYDSEIDAEDGDDRDSGEEFPDSVNRLAAERVLERWARIAGRRGEVSSRRRIEHRVTVELIPSALAALGELSGTSKEILNYCIRLLKFERTVTPSVGTYLTRVHDDGKVLESFDYLLRSKTYLNGWQTWWLQQPVARLSGFASGAGARGRVKWARDSYASGEYASILRAETARTLARHRMIELDELLKLYERSSNIVRPVLAGAIALLKPSGNIRRAIVDDDKLNMWAYEWAARWS</sequence>
<proteinExistence type="predicted"/>
<dbReference type="Proteomes" id="UP001440984">
    <property type="component" value="Unassembled WGS sequence"/>
</dbReference>
<evidence type="ECO:0000313" key="3">
    <source>
        <dbReference type="EMBL" id="MEQ0560852.1"/>
    </source>
</evidence>
<comment type="caution">
    <text evidence="3">The sequence shown here is derived from an EMBL/GenBank/DDBJ whole genome shotgun (WGS) entry which is preliminary data.</text>
</comment>
<dbReference type="GO" id="GO:0003964">
    <property type="term" value="F:RNA-directed DNA polymerase activity"/>
    <property type="evidence" value="ECO:0007669"/>
    <property type="project" value="UniProtKB-KW"/>
</dbReference>
<dbReference type="EMBL" id="JBDZYD010000006">
    <property type="protein sequence ID" value="MEQ0560852.1"/>
    <property type="molecule type" value="Genomic_DNA"/>
</dbReference>
<keyword evidence="3" id="KW-0695">RNA-directed DNA polymerase</keyword>
<organism evidence="3 4">
    <name type="scientific">Amycolatopsis melonis</name>
    <dbReference type="NCBI Taxonomy" id="3156488"/>
    <lineage>
        <taxon>Bacteria</taxon>
        <taxon>Bacillati</taxon>
        <taxon>Actinomycetota</taxon>
        <taxon>Actinomycetes</taxon>
        <taxon>Pseudonocardiales</taxon>
        <taxon>Pseudonocardiaceae</taxon>
        <taxon>Amycolatopsis</taxon>
    </lineage>
</organism>
<dbReference type="InterPro" id="IPR000477">
    <property type="entry name" value="RT_dom"/>
</dbReference>
<gene>
    <name evidence="3" type="ORF">ABJI51_17330</name>
</gene>
<dbReference type="CDD" id="cd01646">
    <property type="entry name" value="RT_Bac_retron_I"/>
    <property type="match status" value="1"/>
</dbReference>
<dbReference type="PROSITE" id="PS50878">
    <property type="entry name" value="RT_POL"/>
    <property type="match status" value="1"/>
</dbReference>
<evidence type="ECO:0000313" key="4">
    <source>
        <dbReference type="Proteomes" id="UP001440984"/>
    </source>
</evidence>
<accession>A0ABV0LEX7</accession>
<evidence type="ECO:0000256" key="1">
    <source>
        <dbReference type="SAM" id="MobiDB-lite"/>
    </source>
</evidence>
<keyword evidence="3" id="KW-0548">Nucleotidyltransferase</keyword>
<reference evidence="3 4" key="1">
    <citation type="submission" date="2024-05" db="EMBL/GenBank/DDBJ databases">
        <authorList>
            <person name="Zhao H."/>
            <person name="Xu Y."/>
            <person name="Lin S."/>
            <person name="Spain J.C."/>
            <person name="Zhou N.-Y."/>
        </authorList>
    </citation>
    <scope>NUCLEOTIDE SEQUENCE [LARGE SCALE GENOMIC DNA]</scope>
    <source>
        <strain evidence="3 4">NEAU-NG30</strain>
    </source>
</reference>
<name>A0ABV0LEX7_9PSEU</name>
<keyword evidence="3" id="KW-0808">Transferase</keyword>
<dbReference type="RefSeq" id="WP_348952055.1">
    <property type="nucleotide sequence ID" value="NZ_JBDZYD010000006.1"/>
</dbReference>
<feature type="region of interest" description="Disordered" evidence="1">
    <location>
        <begin position="273"/>
        <end position="293"/>
    </location>
</feature>
<evidence type="ECO:0000259" key="2">
    <source>
        <dbReference type="PROSITE" id="PS50878"/>
    </source>
</evidence>
<keyword evidence="4" id="KW-1185">Reference proteome</keyword>
<dbReference type="Pfam" id="PF00078">
    <property type="entry name" value="RVT_1"/>
    <property type="match status" value="1"/>
</dbReference>
<protein>
    <submittedName>
        <fullName evidence="3">RNA-directed DNA polymerase</fullName>
    </submittedName>
</protein>
<feature type="domain" description="Reverse transcriptase" evidence="2">
    <location>
        <begin position="47"/>
        <end position="253"/>
    </location>
</feature>